<evidence type="ECO:0000313" key="1">
    <source>
        <dbReference type="EMBL" id="KAF5454163.1"/>
    </source>
</evidence>
<dbReference type="AlphaFoldDB" id="A0A833WKN4"/>
<dbReference type="PANTHER" id="PTHR33193">
    <property type="entry name" value="DOMAIN PROTEIN, PUTATIVE (DUF3511)-RELATED"/>
    <property type="match status" value="1"/>
</dbReference>
<dbReference type="PANTHER" id="PTHR33193:SF73">
    <property type="entry name" value="DUF3511 DOMAIN PROTEIN"/>
    <property type="match status" value="1"/>
</dbReference>
<proteinExistence type="predicted"/>
<reference evidence="1" key="1">
    <citation type="submission" date="2015-10" db="EMBL/GenBank/DDBJ databases">
        <authorList>
            <person name="Martinez-Garcia P.J."/>
            <person name="Crepeau M.W."/>
            <person name="Puiu D."/>
            <person name="Gonzalez-Ibeas D."/>
            <person name="Whalen J."/>
            <person name="Stevens K."/>
            <person name="Paul R."/>
            <person name="Butterfield T."/>
            <person name="Britton M."/>
            <person name="Reagan R."/>
            <person name="Chakraborty S."/>
            <person name="Walawage S.L."/>
            <person name="Vasquez-Gross H.A."/>
            <person name="Cardeno C."/>
            <person name="Famula R."/>
            <person name="Pratt K."/>
            <person name="Kuruganti S."/>
            <person name="Aradhya M.K."/>
            <person name="Leslie C.A."/>
            <person name="Dandekar A.M."/>
            <person name="Salzberg S.L."/>
            <person name="Wegrzyn J.L."/>
            <person name="Langley C.H."/>
            <person name="Neale D.B."/>
        </authorList>
    </citation>
    <scope>NUCLEOTIDE SEQUENCE</scope>
    <source>
        <tissue evidence="1">Leaves</tissue>
    </source>
</reference>
<dbReference type="Proteomes" id="UP000619265">
    <property type="component" value="Unassembled WGS sequence"/>
</dbReference>
<dbReference type="InterPro" id="IPR021899">
    <property type="entry name" value="DUF3511"/>
</dbReference>
<gene>
    <name evidence="1" type="ORF">F2P56_023846</name>
</gene>
<dbReference type="Pfam" id="PF12023">
    <property type="entry name" value="DUF3511"/>
    <property type="match status" value="1"/>
</dbReference>
<evidence type="ECO:0000313" key="2">
    <source>
        <dbReference type="Proteomes" id="UP000619265"/>
    </source>
</evidence>
<organism evidence="1 2">
    <name type="scientific">Juglans regia</name>
    <name type="common">English walnut</name>
    <dbReference type="NCBI Taxonomy" id="51240"/>
    <lineage>
        <taxon>Eukaryota</taxon>
        <taxon>Viridiplantae</taxon>
        <taxon>Streptophyta</taxon>
        <taxon>Embryophyta</taxon>
        <taxon>Tracheophyta</taxon>
        <taxon>Spermatophyta</taxon>
        <taxon>Magnoliopsida</taxon>
        <taxon>eudicotyledons</taxon>
        <taxon>Gunneridae</taxon>
        <taxon>Pentapetalae</taxon>
        <taxon>rosids</taxon>
        <taxon>fabids</taxon>
        <taxon>Fagales</taxon>
        <taxon>Juglandaceae</taxon>
        <taxon>Juglans</taxon>
    </lineage>
</organism>
<reference evidence="1" key="2">
    <citation type="submission" date="2020-03" db="EMBL/GenBank/DDBJ databases">
        <title>Walnut 2.0.</title>
        <authorList>
            <person name="Marrano A."/>
            <person name="Britton M."/>
            <person name="Zimin A.V."/>
            <person name="Zaini P.A."/>
            <person name="Workman R."/>
            <person name="Puiu D."/>
            <person name="Bianco L."/>
            <person name="Allen B.J."/>
            <person name="Troggio M."/>
            <person name="Leslie C.A."/>
            <person name="Timp W."/>
            <person name="Dendekar A."/>
            <person name="Salzberg S.L."/>
            <person name="Neale D.B."/>
        </authorList>
    </citation>
    <scope>NUCLEOTIDE SEQUENCE</scope>
    <source>
        <tissue evidence="1">Leaves</tissue>
    </source>
</reference>
<accession>A0A833WKN4</accession>
<dbReference type="Gramene" id="Jr11_04000_p1">
    <property type="protein sequence ID" value="cds.Jr11_04000_p1"/>
    <property type="gene ID" value="Jr11_04000"/>
</dbReference>
<name>A0A833WKN4_JUGRE</name>
<feature type="non-terminal residue" evidence="1">
    <location>
        <position position="1"/>
    </location>
</feature>
<sequence>PPSLFDYFLFLAKEGRPGEGGMEELGYHSYRVDRNLEIVSVKALAENQIFVGGRSRPYSFEYTFSPRKHNTAKATKTSKKWWNDPEMKRRRRVAKYKFYSVEGKMKISLKKGMHWLKNKCIVMVRRL</sequence>
<protein>
    <submittedName>
        <fullName evidence="1">Uncharacterized protein</fullName>
    </submittedName>
</protein>
<comment type="caution">
    <text evidence="1">The sequence shown here is derived from an EMBL/GenBank/DDBJ whole genome shotgun (WGS) entry which is preliminary data.</text>
</comment>
<dbReference type="EMBL" id="LIHL02000011">
    <property type="protein sequence ID" value="KAF5454163.1"/>
    <property type="molecule type" value="Genomic_DNA"/>
</dbReference>